<sequence length="168" mass="18556">MKSIGLLSDTHGYLDERILHHLSTCDEIWHAGDFGNVAVADTLEAIAPLRGVYGNIDGQDVRATEPLVQAFEIEGLRVLMTHIGGYPGRYTPAAKPLIAEFRPGLFISGHSHILKVMPDKRNHLLHLNPGAAGRHGFHTVRTMLRFQVNQGKVEQLQAIELGPRTERG</sequence>
<evidence type="ECO:0000256" key="1">
    <source>
        <dbReference type="ARBA" id="ARBA00008950"/>
    </source>
</evidence>
<evidence type="ECO:0000259" key="3">
    <source>
        <dbReference type="Pfam" id="PF12850"/>
    </source>
</evidence>
<dbReference type="InterPro" id="IPR029052">
    <property type="entry name" value="Metallo-depent_PP-like"/>
</dbReference>
<accession>A0ABR7MP27</accession>
<organism evidence="4 5">
    <name type="scientific">Hymenobacter citatus</name>
    <dbReference type="NCBI Taxonomy" id="2763506"/>
    <lineage>
        <taxon>Bacteria</taxon>
        <taxon>Pseudomonadati</taxon>
        <taxon>Bacteroidota</taxon>
        <taxon>Cytophagia</taxon>
        <taxon>Cytophagales</taxon>
        <taxon>Hymenobacteraceae</taxon>
        <taxon>Hymenobacter</taxon>
    </lineage>
</organism>
<keyword evidence="2" id="KW-0479">Metal-binding</keyword>
<dbReference type="EMBL" id="JACSCY010000018">
    <property type="protein sequence ID" value="MBC6612844.1"/>
    <property type="molecule type" value="Genomic_DNA"/>
</dbReference>
<dbReference type="RefSeq" id="WP_187321058.1">
    <property type="nucleotide sequence ID" value="NZ_JACSCY010000018.1"/>
</dbReference>
<reference evidence="4 5" key="1">
    <citation type="submission" date="2020-08" db="EMBL/GenBank/DDBJ databases">
        <title>Hymenobacter sp.</title>
        <authorList>
            <person name="Kim M.K."/>
        </authorList>
    </citation>
    <scope>NUCLEOTIDE SEQUENCE [LARGE SCALE GENOMIC DNA]</scope>
    <source>
        <strain evidence="4 5">BT507</strain>
    </source>
</reference>
<dbReference type="NCBIfam" id="TIGR00040">
    <property type="entry name" value="yfcE"/>
    <property type="match status" value="1"/>
</dbReference>
<name>A0ABR7MP27_9BACT</name>
<evidence type="ECO:0000313" key="4">
    <source>
        <dbReference type="EMBL" id="MBC6612844.1"/>
    </source>
</evidence>
<feature type="domain" description="Calcineurin-like phosphoesterase" evidence="3">
    <location>
        <begin position="4"/>
        <end position="150"/>
    </location>
</feature>
<dbReference type="EC" id="3.1.4.-" evidence="2"/>
<dbReference type="InterPro" id="IPR000979">
    <property type="entry name" value="Phosphodiesterase_MJ0936/Vps29"/>
</dbReference>
<dbReference type="InterPro" id="IPR024654">
    <property type="entry name" value="Calcineurin-like_PHP_lpxH"/>
</dbReference>
<dbReference type="Proteomes" id="UP000622017">
    <property type="component" value="Unassembled WGS sequence"/>
</dbReference>
<comment type="cofactor">
    <cofactor evidence="2">
        <name>a divalent metal cation</name>
        <dbReference type="ChEBI" id="CHEBI:60240"/>
    </cofactor>
</comment>
<evidence type="ECO:0000313" key="5">
    <source>
        <dbReference type="Proteomes" id="UP000622017"/>
    </source>
</evidence>
<keyword evidence="5" id="KW-1185">Reference proteome</keyword>
<dbReference type="Pfam" id="PF12850">
    <property type="entry name" value="Metallophos_2"/>
    <property type="match status" value="1"/>
</dbReference>
<comment type="similarity">
    <text evidence="1 2">Belongs to the metallophosphoesterase superfamily. YfcE family.</text>
</comment>
<dbReference type="SUPFAM" id="SSF56300">
    <property type="entry name" value="Metallo-dependent phosphatases"/>
    <property type="match status" value="1"/>
</dbReference>
<dbReference type="Gene3D" id="3.60.21.10">
    <property type="match status" value="1"/>
</dbReference>
<proteinExistence type="inferred from homology"/>
<protein>
    <recommendedName>
        <fullName evidence="2">Phosphoesterase</fullName>
        <ecNumber evidence="2">3.1.4.-</ecNumber>
    </recommendedName>
</protein>
<comment type="caution">
    <text evidence="4">The sequence shown here is derived from an EMBL/GenBank/DDBJ whole genome shotgun (WGS) entry which is preliminary data.</text>
</comment>
<evidence type="ECO:0000256" key="2">
    <source>
        <dbReference type="RuleBase" id="RU362039"/>
    </source>
</evidence>
<gene>
    <name evidence="4" type="ORF">H8B15_18110</name>
</gene>